<organism evidence="1 2">
    <name type="scientific">Desmophyllum pertusum</name>
    <dbReference type="NCBI Taxonomy" id="174260"/>
    <lineage>
        <taxon>Eukaryota</taxon>
        <taxon>Metazoa</taxon>
        <taxon>Cnidaria</taxon>
        <taxon>Anthozoa</taxon>
        <taxon>Hexacorallia</taxon>
        <taxon>Scleractinia</taxon>
        <taxon>Caryophylliina</taxon>
        <taxon>Caryophylliidae</taxon>
        <taxon>Desmophyllum</taxon>
    </lineage>
</organism>
<proteinExistence type="predicted"/>
<protein>
    <submittedName>
        <fullName evidence="1">Zinc finger FYVE domain-containing protein 26</fullName>
    </submittedName>
</protein>
<dbReference type="EMBL" id="MU826852">
    <property type="protein sequence ID" value="KAJ7371025.1"/>
    <property type="molecule type" value="Genomic_DNA"/>
</dbReference>
<reference evidence="1" key="1">
    <citation type="submission" date="2023-01" db="EMBL/GenBank/DDBJ databases">
        <title>Genome assembly of the deep-sea coral Lophelia pertusa.</title>
        <authorList>
            <person name="Herrera S."/>
            <person name="Cordes E."/>
        </authorList>
    </citation>
    <scope>NUCLEOTIDE SEQUENCE</scope>
    <source>
        <strain evidence="1">USNM1676648</strain>
        <tissue evidence="1">Polyp</tissue>
    </source>
</reference>
<comment type="caution">
    <text evidence="1">The sequence shown here is derived from an EMBL/GenBank/DDBJ whole genome shotgun (WGS) entry which is preliminary data.</text>
</comment>
<evidence type="ECO:0000313" key="1">
    <source>
        <dbReference type="EMBL" id="KAJ7371025.1"/>
    </source>
</evidence>
<name>A0A9X0CPM3_9CNID</name>
<dbReference type="AlphaFoldDB" id="A0A9X0CPM3"/>
<gene>
    <name evidence="1" type="primary">ZFYVE26_4</name>
    <name evidence="1" type="ORF">OS493_028187</name>
</gene>
<sequence>MIELQKAFDCVDSAGHVTTAVGGGLEQRYDYMISLFKHVDALGDSFGCFWKSRADSASNVPLDAELNRPSALKVSNPFVVLNGRHCQKLLENPCLEKNIPPKSLEAVARRLHRQPFKGDRLQLFVLLFLHLEESLTERYVLLPPAPTPVCSHSDVRWPSSNPVILNTGSRWTESVRDPNTVSRDLLSRMVKLLKDVAESHGGVVDSKSVANVTKTPEFQAIARGTVELQCVNLDTLSSDTAKVCFYLNTLNLLIAHASLIQFADGSGEEMGEVECPISRHASFTRLMDALSSSGGEGRCGDAIPLTALERIAFLKQHYYCIGQLGIVR</sequence>
<evidence type="ECO:0000313" key="2">
    <source>
        <dbReference type="Proteomes" id="UP001163046"/>
    </source>
</evidence>
<keyword evidence="2" id="KW-1185">Reference proteome</keyword>
<dbReference type="Proteomes" id="UP001163046">
    <property type="component" value="Unassembled WGS sequence"/>
</dbReference>
<accession>A0A9X0CPM3</accession>